<evidence type="ECO:0000256" key="2">
    <source>
        <dbReference type="ARBA" id="ARBA00022723"/>
    </source>
</evidence>
<evidence type="ECO:0000259" key="5">
    <source>
        <dbReference type="PROSITE" id="PS51296"/>
    </source>
</evidence>
<proteinExistence type="predicted"/>
<keyword evidence="2" id="KW-0479">Metal-binding</keyword>
<evidence type="ECO:0000256" key="3">
    <source>
        <dbReference type="ARBA" id="ARBA00023004"/>
    </source>
</evidence>
<comment type="caution">
    <text evidence="6">The sequence shown here is derived from an EMBL/GenBank/DDBJ whole genome shotgun (WGS) entry which is preliminary data.</text>
</comment>
<dbReference type="Proteomes" id="UP000543556">
    <property type="component" value="Unassembled WGS sequence"/>
</dbReference>
<dbReference type="InterPro" id="IPR017941">
    <property type="entry name" value="Rieske_2Fe-2S"/>
</dbReference>
<dbReference type="SUPFAM" id="SSF50022">
    <property type="entry name" value="ISP domain"/>
    <property type="match status" value="1"/>
</dbReference>
<name>A0A7Y7LYF2_9MICC</name>
<evidence type="ECO:0000313" key="7">
    <source>
        <dbReference type="Proteomes" id="UP000543556"/>
    </source>
</evidence>
<dbReference type="GO" id="GO:0051537">
    <property type="term" value="F:2 iron, 2 sulfur cluster binding"/>
    <property type="evidence" value="ECO:0007669"/>
    <property type="project" value="UniProtKB-KW"/>
</dbReference>
<keyword evidence="1" id="KW-0001">2Fe-2S</keyword>
<evidence type="ECO:0000313" key="6">
    <source>
        <dbReference type="EMBL" id="NVM94882.1"/>
    </source>
</evidence>
<dbReference type="PROSITE" id="PS51296">
    <property type="entry name" value="RIESKE"/>
    <property type="match status" value="1"/>
</dbReference>
<dbReference type="InterPro" id="IPR036922">
    <property type="entry name" value="Rieske_2Fe-2S_sf"/>
</dbReference>
<evidence type="ECO:0000256" key="4">
    <source>
        <dbReference type="ARBA" id="ARBA00023014"/>
    </source>
</evidence>
<feature type="domain" description="Rieske" evidence="5">
    <location>
        <begin position="12"/>
        <end position="108"/>
    </location>
</feature>
<sequence>MTEPSTTTPTGVVVCQDSDVEVKSALLVEIDDYPIAIVRDSAGVLHAIGDTCSHAEISLSEGDVEGCTIECWAHGSSFDLRTGEPLTLPAFEPVPVFALSVHGSDVYVDVTNIINGVSTQ</sequence>
<dbReference type="RefSeq" id="WP_176634612.1">
    <property type="nucleotide sequence ID" value="NZ_JAAMFM010000009.1"/>
</dbReference>
<reference evidence="6 7" key="1">
    <citation type="submission" date="2020-02" db="EMBL/GenBank/DDBJ databases">
        <title>Genome sequence of strain AETb3-4.</title>
        <authorList>
            <person name="Gao J."/>
            <person name="Zhang X."/>
        </authorList>
    </citation>
    <scope>NUCLEOTIDE SEQUENCE [LARGE SCALE GENOMIC DNA]</scope>
    <source>
        <strain evidence="6 7">AETb3-4</strain>
    </source>
</reference>
<dbReference type="CDD" id="cd03528">
    <property type="entry name" value="Rieske_RO_ferredoxin"/>
    <property type="match status" value="1"/>
</dbReference>
<dbReference type="EMBL" id="JAAMFM010000009">
    <property type="protein sequence ID" value="NVM94882.1"/>
    <property type="molecule type" value="Genomic_DNA"/>
</dbReference>
<dbReference type="PANTHER" id="PTHR21496:SF23">
    <property type="entry name" value="3-PHENYLPROPIONATE_CINNAMIC ACID DIOXYGENASE FERREDOXIN SUBUNIT"/>
    <property type="match status" value="1"/>
</dbReference>
<dbReference type="GO" id="GO:0016705">
    <property type="term" value="F:oxidoreductase activity, acting on paired donors, with incorporation or reduction of molecular oxygen"/>
    <property type="evidence" value="ECO:0007669"/>
    <property type="project" value="UniProtKB-ARBA"/>
</dbReference>
<dbReference type="GO" id="GO:0004497">
    <property type="term" value="F:monooxygenase activity"/>
    <property type="evidence" value="ECO:0007669"/>
    <property type="project" value="UniProtKB-ARBA"/>
</dbReference>
<keyword evidence="7" id="KW-1185">Reference proteome</keyword>
<accession>A0A7Y7LYF2</accession>
<evidence type="ECO:0000256" key="1">
    <source>
        <dbReference type="ARBA" id="ARBA00022714"/>
    </source>
</evidence>
<organism evidence="6 7">
    <name type="scientific">Arthrobacter wenxiniae</name>
    <dbReference type="NCBI Taxonomy" id="2713570"/>
    <lineage>
        <taxon>Bacteria</taxon>
        <taxon>Bacillati</taxon>
        <taxon>Actinomycetota</taxon>
        <taxon>Actinomycetes</taxon>
        <taxon>Micrococcales</taxon>
        <taxon>Micrococcaceae</taxon>
        <taxon>Arthrobacter</taxon>
    </lineage>
</organism>
<gene>
    <name evidence="6" type="ORF">G6034_08155</name>
</gene>
<keyword evidence="4" id="KW-0411">Iron-sulfur</keyword>
<dbReference type="Gene3D" id="2.102.10.10">
    <property type="entry name" value="Rieske [2Fe-2S] iron-sulphur domain"/>
    <property type="match status" value="1"/>
</dbReference>
<dbReference type="GO" id="GO:0046872">
    <property type="term" value="F:metal ion binding"/>
    <property type="evidence" value="ECO:0007669"/>
    <property type="project" value="UniProtKB-KW"/>
</dbReference>
<dbReference type="AlphaFoldDB" id="A0A7Y7LYF2"/>
<protein>
    <submittedName>
        <fullName evidence="6">Non-heme iron oxygenase ferredoxin subunit</fullName>
    </submittedName>
</protein>
<dbReference type="PANTHER" id="PTHR21496">
    <property type="entry name" value="FERREDOXIN-RELATED"/>
    <property type="match status" value="1"/>
</dbReference>
<dbReference type="Pfam" id="PF00355">
    <property type="entry name" value="Rieske"/>
    <property type="match status" value="1"/>
</dbReference>
<keyword evidence="3" id="KW-0408">Iron</keyword>